<organism evidence="1 2">
    <name type="scientific">Erwinia phage vB_EamM_Kwan</name>
    <dbReference type="NCBI Taxonomy" id="1883374"/>
    <lineage>
        <taxon>Viruses</taxon>
        <taxon>Duplodnaviria</taxon>
        <taxon>Heunggongvirae</taxon>
        <taxon>Uroviricota</taxon>
        <taxon>Caudoviricetes</taxon>
        <taxon>Chimalliviridae</taxon>
        <taxon>Wellingtonvirus</taxon>
        <taxon>Wellingtonvirus wellington</taxon>
    </lineage>
</organism>
<dbReference type="KEGG" id="vg:29061985"/>
<gene>
    <name evidence="1" type="ORF">KWAN_141</name>
</gene>
<dbReference type="EMBL" id="KX397369">
    <property type="protein sequence ID" value="ANZ49493.1"/>
    <property type="molecule type" value="Genomic_DNA"/>
</dbReference>
<proteinExistence type="predicted"/>
<dbReference type="GeneID" id="29061985"/>
<reference evidence="1 2" key="1">
    <citation type="submission" date="2016-06" db="EMBL/GenBank/DDBJ databases">
        <authorList>
            <person name="Kjaerup R.B."/>
            <person name="Dalgaard T.S."/>
            <person name="Juul-Madsen H.R."/>
        </authorList>
    </citation>
    <scope>NUCLEOTIDE SEQUENCE [LARGE SCALE GENOMIC DNA]</scope>
</reference>
<accession>A0A1B2IE08</accession>
<dbReference type="RefSeq" id="YP_009278746.1">
    <property type="nucleotide sequence ID" value="NC_031010.1"/>
</dbReference>
<sequence length="150" mass="17120">MFANTTVSDEMLAFFSSRTQAQLTTGGVIDIPMVPVIESLNQLPHVATVLCCGGHIRVENGKRRTRTPHHVMLVVDAVGYATLERIYRLWQETEYADNIHLCVSRLLHMRESGFKGYYPVWKFQLNLRPEPEVIEGMCKAWVRIANACKE</sequence>
<name>A0A1B2IE08_9CAUD</name>
<protein>
    <submittedName>
        <fullName evidence="1">Uncharacterized protein</fullName>
    </submittedName>
</protein>
<evidence type="ECO:0000313" key="1">
    <source>
        <dbReference type="EMBL" id="ANZ49493.1"/>
    </source>
</evidence>
<dbReference type="OrthoDB" id="24016at10239"/>
<evidence type="ECO:0000313" key="2">
    <source>
        <dbReference type="Proteomes" id="UP000202923"/>
    </source>
</evidence>
<dbReference type="Proteomes" id="UP000202923">
    <property type="component" value="Genome"/>
</dbReference>